<evidence type="ECO:0000313" key="11">
    <source>
        <dbReference type="Proteomes" id="UP000037685"/>
    </source>
</evidence>
<dbReference type="CDD" id="cd12110">
    <property type="entry name" value="PHP_HisPPase_Hisj_like"/>
    <property type="match status" value="1"/>
</dbReference>
<dbReference type="Pfam" id="PF13263">
    <property type="entry name" value="PHP_C"/>
    <property type="match status" value="1"/>
</dbReference>
<dbReference type="Gene3D" id="3.20.20.140">
    <property type="entry name" value="Metal-dependent hydrolases"/>
    <property type="match status" value="1"/>
</dbReference>
<evidence type="ECO:0000256" key="7">
    <source>
        <dbReference type="ARBA" id="ARBA00049158"/>
    </source>
</evidence>
<evidence type="ECO:0000313" key="10">
    <source>
        <dbReference type="EMBL" id="KOX89592.1"/>
    </source>
</evidence>
<dbReference type="PANTHER" id="PTHR21039">
    <property type="entry name" value="HISTIDINOL PHOSPHATASE-RELATED"/>
    <property type="match status" value="1"/>
</dbReference>
<comment type="similarity">
    <text evidence="2 8">Belongs to the PHP hydrolase family. HisK subfamily.</text>
</comment>
<dbReference type="InterPro" id="IPR016195">
    <property type="entry name" value="Pol/histidinol_Pase-like"/>
</dbReference>
<dbReference type="UniPathway" id="UPA00031">
    <property type="reaction ID" value="UER00013"/>
</dbReference>
<reference evidence="10 11" key="1">
    <citation type="submission" date="2015-07" db="EMBL/GenBank/DDBJ databases">
        <authorList>
            <person name="Noorani M."/>
        </authorList>
    </citation>
    <scope>NUCLEOTIDE SEQUENCE [LARGE SCALE GENOMIC DNA]</scope>
    <source>
        <strain evidence="11">ATCC 25104 / DSM 625 / JCM 10724 / NBRC 103206 / NCIMB 11243 / YT-1</strain>
    </source>
</reference>
<dbReference type="InterPro" id="IPR010140">
    <property type="entry name" value="Histidinol_P_phosphatase_HisJ"/>
</dbReference>
<proteinExistence type="inferred from homology"/>
<feature type="domain" description="PHP" evidence="9">
    <location>
        <begin position="3"/>
        <end position="193"/>
    </location>
</feature>
<evidence type="ECO:0000256" key="8">
    <source>
        <dbReference type="RuleBase" id="RU366003"/>
    </source>
</evidence>
<accession>A0A0M9AD89</accession>
<dbReference type="Proteomes" id="UP000037685">
    <property type="component" value="Unassembled WGS sequence"/>
</dbReference>
<evidence type="ECO:0000259" key="9">
    <source>
        <dbReference type="Pfam" id="PF02811"/>
    </source>
</evidence>
<evidence type="ECO:0000256" key="5">
    <source>
        <dbReference type="ARBA" id="ARBA00022801"/>
    </source>
</evidence>
<dbReference type="NCBIfam" id="TIGR01856">
    <property type="entry name" value="hisJ_fam"/>
    <property type="match status" value="1"/>
</dbReference>
<evidence type="ECO:0000256" key="3">
    <source>
        <dbReference type="ARBA" id="ARBA00013085"/>
    </source>
</evidence>
<keyword evidence="5 8" id="KW-0378">Hydrolase</keyword>
<dbReference type="PATRIC" id="fig|271.14.peg.846"/>
<dbReference type="EC" id="3.1.3.15" evidence="3 8"/>
<name>A0A0M9AD89_THEAQ</name>
<dbReference type="SUPFAM" id="SSF89550">
    <property type="entry name" value="PHP domain-like"/>
    <property type="match status" value="1"/>
</dbReference>
<gene>
    <name evidence="10" type="primary">hisK</name>
    <name evidence="10" type="ORF">BVI061214_00764</name>
</gene>
<evidence type="ECO:0000256" key="2">
    <source>
        <dbReference type="ARBA" id="ARBA00009152"/>
    </source>
</evidence>
<dbReference type="PANTHER" id="PTHR21039:SF0">
    <property type="entry name" value="HISTIDINOL-PHOSPHATASE"/>
    <property type="match status" value="1"/>
</dbReference>
<evidence type="ECO:0000256" key="1">
    <source>
        <dbReference type="ARBA" id="ARBA00004970"/>
    </source>
</evidence>
<dbReference type="AlphaFoldDB" id="A0A0M9AD89"/>
<keyword evidence="6 8" id="KW-0368">Histidine biosynthesis</keyword>
<comment type="caution">
    <text evidence="10">The sequence shown here is derived from an EMBL/GenBank/DDBJ whole genome shotgun (WGS) entry which is preliminary data.</text>
</comment>
<dbReference type="EMBL" id="LHCI01000106">
    <property type="protein sequence ID" value="KOX89592.1"/>
    <property type="molecule type" value="Genomic_DNA"/>
</dbReference>
<dbReference type="GO" id="GO:0005737">
    <property type="term" value="C:cytoplasm"/>
    <property type="evidence" value="ECO:0007669"/>
    <property type="project" value="TreeGrafter"/>
</dbReference>
<dbReference type="GO" id="GO:0000105">
    <property type="term" value="P:L-histidine biosynthetic process"/>
    <property type="evidence" value="ECO:0007669"/>
    <property type="project" value="UniProtKB-UniRule"/>
</dbReference>
<evidence type="ECO:0000256" key="6">
    <source>
        <dbReference type="ARBA" id="ARBA00023102"/>
    </source>
</evidence>
<comment type="pathway">
    <text evidence="1 8">Amino-acid biosynthesis; L-histidine biosynthesis; L-histidine from 5-phospho-alpha-D-ribose 1-diphosphate: step 8/9.</text>
</comment>
<evidence type="ECO:0000256" key="4">
    <source>
        <dbReference type="ARBA" id="ARBA00022605"/>
    </source>
</evidence>
<protein>
    <recommendedName>
        <fullName evidence="3 8">Histidinol-phosphatase</fullName>
        <shortName evidence="8">HolPase</shortName>
        <ecNumber evidence="3 8">3.1.3.15</ecNumber>
    </recommendedName>
</protein>
<dbReference type="NCBIfam" id="NF005596">
    <property type="entry name" value="PRK07328.1"/>
    <property type="match status" value="1"/>
</dbReference>
<comment type="catalytic activity">
    <reaction evidence="7 8">
        <text>L-histidinol phosphate + H2O = L-histidinol + phosphate</text>
        <dbReference type="Rhea" id="RHEA:14465"/>
        <dbReference type="ChEBI" id="CHEBI:15377"/>
        <dbReference type="ChEBI" id="CHEBI:43474"/>
        <dbReference type="ChEBI" id="CHEBI:57699"/>
        <dbReference type="ChEBI" id="CHEBI:57980"/>
        <dbReference type="EC" id="3.1.3.15"/>
    </reaction>
</comment>
<keyword evidence="4 8" id="KW-0028">Amino-acid biosynthesis</keyword>
<sequence length="267" mass="29887">MVDSHVHTPLCGHAEGSPEEYLFQARKMGLKGLVFTDHSPMPSWYDPGSRMRLSELPFYLLALERVRERNPDLYVGIGLEADYHPGTEAFVAQVVRSYPFDYVLGSVHYLGAWPLDHPDHQEEYAWRDLVEVYRAYFQEVERAARSGLFHAIAHLDLPKKFGDRLPEEALLELAEPALKAIAEEGLFLDVNTAGLRKPVGEVYPAPALLKRARELGIGVVLGSDAHRPEEVGSAFAETEGLLLSLGFEEAHYFQNGRPLAYSLSRAS</sequence>
<dbReference type="Pfam" id="PF02811">
    <property type="entry name" value="PHP"/>
    <property type="match status" value="1"/>
</dbReference>
<dbReference type="InterPro" id="IPR004013">
    <property type="entry name" value="PHP_dom"/>
</dbReference>
<dbReference type="RefSeq" id="WP_053767394.1">
    <property type="nucleotide sequence ID" value="NZ_LHCI01000106.1"/>
</dbReference>
<dbReference type="GO" id="GO:0004401">
    <property type="term" value="F:histidinol-phosphatase activity"/>
    <property type="evidence" value="ECO:0007669"/>
    <property type="project" value="UniProtKB-UniRule"/>
</dbReference>
<organism evidence="10 11">
    <name type="scientific">Thermus aquaticus</name>
    <dbReference type="NCBI Taxonomy" id="271"/>
    <lineage>
        <taxon>Bacteria</taxon>
        <taxon>Thermotogati</taxon>
        <taxon>Deinococcota</taxon>
        <taxon>Deinococci</taxon>
        <taxon>Thermales</taxon>
        <taxon>Thermaceae</taxon>
        <taxon>Thermus</taxon>
    </lineage>
</organism>